<sequence length="117" mass="12687">MVTLKLLGLTGGLTFLLICGPTSATNLNTLSQASTSNAMNAQQSLSSFKLAHDTGYGHVHGKGDTYSGSGRIRSYEYCSQNVFEPCRQSGGSYRYCNRLHHLCTYGHLRNCIKGSTC</sequence>
<keyword evidence="3" id="KW-1185">Reference proteome</keyword>
<dbReference type="EMBL" id="UGNV01000001">
    <property type="protein sequence ID" value="STX27996.1"/>
    <property type="molecule type" value="Genomic_DNA"/>
</dbReference>
<feature type="signal peptide" evidence="1">
    <location>
        <begin position="1"/>
        <end position="24"/>
    </location>
</feature>
<name>A0A378I095_9GAMM</name>
<evidence type="ECO:0000313" key="2">
    <source>
        <dbReference type="EMBL" id="STX27996.1"/>
    </source>
</evidence>
<keyword evidence="1" id="KW-0732">Signal</keyword>
<dbReference type="AlphaFoldDB" id="A0A378I095"/>
<dbReference type="OrthoDB" id="5648639at2"/>
<gene>
    <name evidence="2" type="ORF">NCTC13315_00518</name>
</gene>
<reference evidence="2 3" key="1">
    <citation type="submission" date="2018-06" db="EMBL/GenBank/DDBJ databases">
        <authorList>
            <consortium name="Pathogen Informatics"/>
            <person name="Doyle S."/>
        </authorList>
    </citation>
    <scope>NUCLEOTIDE SEQUENCE [LARGE SCALE GENOMIC DNA]</scope>
    <source>
        <strain evidence="2 3">NCTC13315</strain>
    </source>
</reference>
<proteinExistence type="predicted"/>
<organism evidence="2 3">
    <name type="scientific">Legionella beliardensis</name>
    <dbReference type="NCBI Taxonomy" id="91822"/>
    <lineage>
        <taxon>Bacteria</taxon>
        <taxon>Pseudomonadati</taxon>
        <taxon>Pseudomonadota</taxon>
        <taxon>Gammaproteobacteria</taxon>
        <taxon>Legionellales</taxon>
        <taxon>Legionellaceae</taxon>
        <taxon>Legionella</taxon>
    </lineage>
</organism>
<evidence type="ECO:0000256" key="1">
    <source>
        <dbReference type="SAM" id="SignalP"/>
    </source>
</evidence>
<evidence type="ECO:0000313" key="3">
    <source>
        <dbReference type="Proteomes" id="UP000254968"/>
    </source>
</evidence>
<dbReference type="RefSeq" id="WP_115301779.1">
    <property type="nucleotide sequence ID" value="NZ_CAAAHO010000006.1"/>
</dbReference>
<accession>A0A378I095</accession>
<dbReference type="Proteomes" id="UP000254968">
    <property type="component" value="Unassembled WGS sequence"/>
</dbReference>
<feature type="chain" id="PRO_5016647596" evidence="1">
    <location>
        <begin position="25"/>
        <end position="117"/>
    </location>
</feature>
<protein>
    <submittedName>
        <fullName evidence="2">Uncharacterized protein</fullName>
    </submittedName>
</protein>